<keyword evidence="1" id="KW-0732">Signal</keyword>
<accession>A0A9E8ZEJ8</accession>
<dbReference type="AlphaFoldDB" id="A0A9E8ZEJ8"/>
<evidence type="ECO:0000313" key="3">
    <source>
        <dbReference type="Proteomes" id="UP001163152"/>
    </source>
</evidence>
<organism evidence="2 3">
    <name type="scientific">Thermocoleostomius sinensis A174</name>
    <dbReference type="NCBI Taxonomy" id="2016057"/>
    <lineage>
        <taxon>Bacteria</taxon>
        <taxon>Bacillati</taxon>
        <taxon>Cyanobacteriota</taxon>
        <taxon>Cyanophyceae</taxon>
        <taxon>Oculatellales</taxon>
        <taxon>Oculatellaceae</taxon>
        <taxon>Thermocoleostomius</taxon>
    </lineage>
</organism>
<gene>
    <name evidence="2" type="ORF">OXH18_22540</name>
</gene>
<evidence type="ECO:0000256" key="1">
    <source>
        <dbReference type="SAM" id="SignalP"/>
    </source>
</evidence>
<reference evidence="2" key="1">
    <citation type="submission" date="2022-12" db="EMBL/GenBank/DDBJ databases">
        <title>Polyphasic identification of a Novel Hot-Spring Cyanobacterium Ocullathermofonsia sinensis gen nov. sp. nov. and Genomic Insights on its Adaptations to the Thermal Habitat.</title>
        <authorList>
            <person name="Daroch M."/>
            <person name="Tang J."/>
            <person name="Jiang Y."/>
        </authorList>
    </citation>
    <scope>NUCLEOTIDE SEQUENCE</scope>
    <source>
        <strain evidence="2">PKUAC-SCTA174</strain>
    </source>
</reference>
<proteinExistence type="predicted"/>
<sequence length="79" mass="8333">MKAITNLVTMVMLLGMLNLGAVIPAAADSLLAEESVIEASDFNSSSAFSAVILLNCKGLLTSFSRPGVRFALRFKPTVT</sequence>
<dbReference type="RefSeq" id="WP_268609731.1">
    <property type="nucleotide sequence ID" value="NZ_CP113797.1"/>
</dbReference>
<feature type="signal peptide" evidence="1">
    <location>
        <begin position="1"/>
        <end position="21"/>
    </location>
</feature>
<keyword evidence="3" id="KW-1185">Reference proteome</keyword>
<dbReference type="KEGG" id="tsin:OXH18_22540"/>
<evidence type="ECO:0000313" key="2">
    <source>
        <dbReference type="EMBL" id="WAL59918.1"/>
    </source>
</evidence>
<feature type="chain" id="PRO_5039349426" evidence="1">
    <location>
        <begin position="22"/>
        <end position="79"/>
    </location>
</feature>
<name>A0A9E8ZEJ8_9CYAN</name>
<protein>
    <submittedName>
        <fullName evidence="2">Uncharacterized protein</fullName>
    </submittedName>
</protein>
<dbReference type="Proteomes" id="UP001163152">
    <property type="component" value="Chromosome"/>
</dbReference>
<dbReference type="EMBL" id="CP113797">
    <property type="protein sequence ID" value="WAL59918.1"/>
    <property type="molecule type" value="Genomic_DNA"/>
</dbReference>